<dbReference type="InterPro" id="IPR023299">
    <property type="entry name" value="ATPase_P-typ_cyto_dom_N"/>
</dbReference>
<dbReference type="SUPFAM" id="SSF56784">
    <property type="entry name" value="HAD-like"/>
    <property type="match status" value="1"/>
</dbReference>
<comment type="subcellular location">
    <subcellularLocation>
        <location evidence="1">Cell membrane</location>
        <topology evidence="1">Multi-pass membrane protein</topology>
    </subcellularLocation>
</comment>
<dbReference type="EC" id="3.6.3.3" evidence="17"/>
<dbReference type="Gene3D" id="3.30.70.100">
    <property type="match status" value="1"/>
</dbReference>
<dbReference type="InterPro" id="IPR023298">
    <property type="entry name" value="ATPase_P-typ_TM_dom_sf"/>
</dbReference>
<dbReference type="Pfam" id="PF00122">
    <property type="entry name" value="E1-E2_ATPase"/>
    <property type="match status" value="1"/>
</dbReference>
<comment type="caution">
    <text evidence="17">The sequence shown here is derived from an EMBL/GenBank/DDBJ whole genome shotgun (WGS) entry which is preliminary data.</text>
</comment>
<evidence type="ECO:0000256" key="2">
    <source>
        <dbReference type="ARBA" id="ARBA00006024"/>
    </source>
</evidence>
<dbReference type="Proteomes" id="UP000316801">
    <property type="component" value="Unassembled WGS sequence"/>
</dbReference>
<dbReference type="SUPFAM" id="SSF81665">
    <property type="entry name" value="Calcium ATPase, transmembrane domain M"/>
    <property type="match status" value="1"/>
</dbReference>
<keyword evidence="8 15" id="KW-0547">Nucleotide-binding</keyword>
<dbReference type="SUPFAM" id="SSF55008">
    <property type="entry name" value="HMA, heavy metal-associated domain"/>
    <property type="match status" value="1"/>
</dbReference>
<proteinExistence type="inferred from homology"/>
<dbReference type="Pfam" id="PF00702">
    <property type="entry name" value="Hydrolase"/>
    <property type="match status" value="1"/>
</dbReference>
<dbReference type="GO" id="GO:0055070">
    <property type="term" value="P:copper ion homeostasis"/>
    <property type="evidence" value="ECO:0007669"/>
    <property type="project" value="TreeGrafter"/>
</dbReference>
<keyword evidence="17" id="KW-0378">Hydrolase</keyword>
<dbReference type="NCBIfam" id="TIGR01494">
    <property type="entry name" value="ATPase_P-type"/>
    <property type="match status" value="1"/>
</dbReference>
<name>A0A549T656_9HYPH</name>
<dbReference type="Gene3D" id="3.40.1110.10">
    <property type="entry name" value="Calcium-transporting ATPase, cytoplasmic domain N"/>
    <property type="match status" value="1"/>
</dbReference>
<dbReference type="NCBIfam" id="TIGR01525">
    <property type="entry name" value="ATPase-IB_hvy"/>
    <property type="match status" value="1"/>
</dbReference>
<evidence type="ECO:0000256" key="11">
    <source>
        <dbReference type="ARBA" id="ARBA00022967"/>
    </source>
</evidence>
<evidence type="ECO:0000256" key="3">
    <source>
        <dbReference type="ARBA" id="ARBA00022448"/>
    </source>
</evidence>
<evidence type="ECO:0000256" key="14">
    <source>
        <dbReference type="ARBA" id="ARBA00023136"/>
    </source>
</evidence>
<keyword evidence="11" id="KW-1278">Translocase</keyword>
<feature type="transmembrane region" description="Helical" evidence="15">
    <location>
        <begin position="116"/>
        <end position="138"/>
    </location>
</feature>
<dbReference type="InterPro" id="IPR036412">
    <property type="entry name" value="HAD-like_sf"/>
</dbReference>
<keyword evidence="10" id="KW-0460">Magnesium</keyword>
<dbReference type="GO" id="GO:0005886">
    <property type="term" value="C:plasma membrane"/>
    <property type="evidence" value="ECO:0007669"/>
    <property type="project" value="UniProtKB-SubCell"/>
</dbReference>
<evidence type="ECO:0000256" key="15">
    <source>
        <dbReference type="RuleBase" id="RU362081"/>
    </source>
</evidence>
<accession>A0A549T656</accession>
<keyword evidence="3" id="KW-0813">Transport</keyword>
<dbReference type="InterPro" id="IPR006121">
    <property type="entry name" value="HMA_dom"/>
</dbReference>
<keyword evidence="12 15" id="KW-1133">Transmembrane helix</keyword>
<dbReference type="AlphaFoldDB" id="A0A549T656"/>
<dbReference type="NCBIfam" id="TIGR01512">
    <property type="entry name" value="ATPase-IB2_Cd"/>
    <property type="match status" value="1"/>
</dbReference>
<dbReference type="GO" id="GO:0005524">
    <property type="term" value="F:ATP binding"/>
    <property type="evidence" value="ECO:0007669"/>
    <property type="project" value="UniProtKB-UniRule"/>
</dbReference>
<dbReference type="InterPro" id="IPR001757">
    <property type="entry name" value="P_typ_ATPase"/>
</dbReference>
<dbReference type="PROSITE" id="PS50846">
    <property type="entry name" value="HMA_2"/>
    <property type="match status" value="1"/>
</dbReference>
<protein>
    <submittedName>
        <fullName evidence="17">Cadmium-translocating P-type ATPase</fullName>
        <ecNumber evidence="17">3.6.3.3</ecNumber>
    </submittedName>
</protein>
<dbReference type="PANTHER" id="PTHR43520:SF5">
    <property type="entry name" value="CATION-TRANSPORTING P-TYPE ATPASE-RELATED"/>
    <property type="match status" value="1"/>
</dbReference>
<evidence type="ECO:0000256" key="10">
    <source>
        <dbReference type="ARBA" id="ARBA00022842"/>
    </source>
</evidence>
<evidence type="ECO:0000256" key="7">
    <source>
        <dbReference type="ARBA" id="ARBA00022723"/>
    </source>
</evidence>
<keyword evidence="18" id="KW-1185">Reference proteome</keyword>
<keyword evidence="14 15" id="KW-0472">Membrane</keyword>
<dbReference type="InterPro" id="IPR008250">
    <property type="entry name" value="ATPase_P-typ_transduc_dom_A_sf"/>
</dbReference>
<dbReference type="InterPro" id="IPR036163">
    <property type="entry name" value="HMA_dom_sf"/>
</dbReference>
<comment type="similarity">
    <text evidence="2 15">Belongs to the cation transport ATPase (P-type) (TC 3.A.3) family. Type IB subfamily.</text>
</comment>
<dbReference type="Gene3D" id="2.70.150.10">
    <property type="entry name" value="Calcium-transporting ATPase, cytoplasmic transduction domain A"/>
    <property type="match status" value="1"/>
</dbReference>
<keyword evidence="6 15" id="KW-0812">Transmembrane</keyword>
<feature type="transmembrane region" description="Helical" evidence="15">
    <location>
        <begin position="359"/>
        <end position="381"/>
    </location>
</feature>
<evidence type="ECO:0000256" key="1">
    <source>
        <dbReference type="ARBA" id="ARBA00004651"/>
    </source>
</evidence>
<keyword evidence="4 15" id="KW-1003">Cell membrane</keyword>
<keyword evidence="7 15" id="KW-0479">Metal-binding</keyword>
<gene>
    <name evidence="17" type="primary">cadA</name>
    <name evidence="17" type="ORF">FNA46_15645</name>
</gene>
<evidence type="ECO:0000256" key="6">
    <source>
        <dbReference type="ARBA" id="ARBA00022692"/>
    </source>
</evidence>
<dbReference type="EMBL" id="VJMG01000045">
    <property type="protein sequence ID" value="TRL37342.1"/>
    <property type="molecule type" value="Genomic_DNA"/>
</dbReference>
<dbReference type="InterPro" id="IPR023214">
    <property type="entry name" value="HAD_sf"/>
</dbReference>
<reference evidence="17 18" key="1">
    <citation type="submission" date="2019-07" db="EMBL/GenBank/DDBJ databases">
        <title>Ln-dependent methylotrophs.</title>
        <authorList>
            <person name="Tani A."/>
        </authorList>
    </citation>
    <scope>NUCLEOTIDE SEQUENCE [LARGE SCALE GENOMIC DNA]</scope>
    <source>
        <strain evidence="17 18">SM12</strain>
    </source>
</reference>
<dbReference type="GO" id="GO:0043682">
    <property type="term" value="F:P-type divalent copper transporter activity"/>
    <property type="evidence" value="ECO:0007669"/>
    <property type="project" value="TreeGrafter"/>
</dbReference>
<dbReference type="Gene3D" id="3.40.50.1000">
    <property type="entry name" value="HAD superfamily/HAD-like"/>
    <property type="match status" value="1"/>
</dbReference>
<feature type="transmembrane region" description="Helical" evidence="15">
    <location>
        <begin position="684"/>
        <end position="703"/>
    </location>
</feature>
<dbReference type="PRINTS" id="PR00119">
    <property type="entry name" value="CATATPASE"/>
</dbReference>
<evidence type="ECO:0000256" key="9">
    <source>
        <dbReference type="ARBA" id="ARBA00022840"/>
    </source>
</evidence>
<dbReference type="InterPro" id="IPR027256">
    <property type="entry name" value="P-typ_ATPase_IB"/>
</dbReference>
<dbReference type="NCBIfam" id="TIGR01511">
    <property type="entry name" value="ATPase-IB1_Cu"/>
    <property type="match status" value="1"/>
</dbReference>
<dbReference type="PANTHER" id="PTHR43520">
    <property type="entry name" value="ATP7, ISOFORM B"/>
    <property type="match status" value="1"/>
</dbReference>
<dbReference type="InterPro" id="IPR017969">
    <property type="entry name" value="Heavy-metal-associated_CS"/>
</dbReference>
<dbReference type="CDD" id="cd00371">
    <property type="entry name" value="HMA"/>
    <property type="match status" value="1"/>
</dbReference>
<feature type="domain" description="HMA" evidence="16">
    <location>
        <begin position="32"/>
        <end position="97"/>
    </location>
</feature>
<sequence>MSLPLDQAPSIAERARDLAFFSHRPAGAGASRRAELVVPSMQCGACLRRVETTLSALPGVTQARVNLSTKRVIVEWRDADHPPALIETLDEIGFPAHAAELGDQHHDAELSALMRALAVAAFASSNIMLLSFAVWFGADPQTRQYFHLLSGLIALPTVLYAGQVFYRSAWSALKHGRTNMDVPISIGVTLTFALSVWETMQHGRHAYFDAAVSLLFFLLIGRTLDHMMRARARSAVAGIARLAAPCATVIAPNGSRRDIALSEVMPGMLLIVAAGQRVPVDARIVSGTSEADCSLVSGESAPVPVSTGAELQAGILNLAAPLTLQALRPSSQSFLAEMTRMMEAAESGRGLYRRIADRAAALYAPVVHAAAALTLVGWLAIGASLHQALTTAIAVLIITCPCALGLAVPMVQVVAAGRLFRKGILVKDGSSLERLREIDTVVFDKTGTLTVGVPELLWPNPENLEENSALAVAAGMASQSGHPYSRAIAAACPQPLAVRAEALSEQAGYGLEARIDGAVFRLGRPGWAAPLHAVDPQVSVALSRDDKPLASFRFRDRLRGGAADAIADLKGRGLAVELLSGDRASAVADLAGRLGLPYRAEATPADKVRRLEELKRQGRTVLMVGDGLNDAAALASANVSIAPASASDIGRTAADLIFLHESLSAIPLAHRIAVKSADLIRQNFALSLAYNAMAVPVAVAGFLTPLMAAVAMSSSSLIVVLNALRLAAPRHEEASHG</sequence>
<feature type="transmembrane region" description="Helical" evidence="15">
    <location>
        <begin position="393"/>
        <end position="417"/>
    </location>
</feature>
<dbReference type="InterPro" id="IPR059000">
    <property type="entry name" value="ATPase_P-type_domA"/>
</dbReference>
<evidence type="ECO:0000256" key="4">
    <source>
        <dbReference type="ARBA" id="ARBA00022475"/>
    </source>
</evidence>
<keyword evidence="5" id="KW-0597">Phosphoprotein</keyword>
<keyword evidence="13" id="KW-0406">Ion transport</keyword>
<evidence type="ECO:0000256" key="8">
    <source>
        <dbReference type="ARBA" id="ARBA00022741"/>
    </source>
</evidence>
<dbReference type="SUPFAM" id="SSF81653">
    <property type="entry name" value="Calcium ATPase, transduction domain A"/>
    <property type="match status" value="1"/>
</dbReference>
<dbReference type="PROSITE" id="PS00154">
    <property type="entry name" value="ATPASE_E1_E2"/>
    <property type="match status" value="1"/>
</dbReference>
<dbReference type="Pfam" id="PF00403">
    <property type="entry name" value="HMA"/>
    <property type="match status" value="1"/>
</dbReference>
<dbReference type="InterPro" id="IPR018303">
    <property type="entry name" value="ATPase_P-typ_P_site"/>
</dbReference>
<organism evidence="17 18">
    <name type="scientific">Rhizobium straminoryzae</name>
    <dbReference type="NCBI Taxonomy" id="1387186"/>
    <lineage>
        <taxon>Bacteria</taxon>
        <taxon>Pseudomonadati</taxon>
        <taxon>Pseudomonadota</taxon>
        <taxon>Alphaproteobacteria</taxon>
        <taxon>Hyphomicrobiales</taxon>
        <taxon>Rhizobiaceae</taxon>
        <taxon>Rhizobium/Agrobacterium group</taxon>
        <taxon>Rhizobium</taxon>
    </lineage>
</organism>
<dbReference type="GO" id="GO:0016887">
    <property type="term" value="F:ATP hydrolysis activity"/>
    <property type="evidence" value="ECO:0007669"/>
    <property type="project" value="InterPro"/>
</dbReference>
<dbReference type="PROSITE" id="PS01047">
    <property type="entry name" value="HMA_1"/>
    <property type="match status" value="1"/>
</dbReference>
<evidence type="ECO:0000256" key="13">
    <source>
        <dbReference type="ARBA" id="ARBA00023065"/>
    </source>
</evidence>
<evidence type="ECO:0000313" key="17">
    <source>
        <dbReference type="EMBL" id="TRL37342.1"/>
    </source>
</evidence>
<evidence type="ECO:0000259" key="16">
    <source>
        <dbReference type="PROSITE" id="PS50846"/>
    </source>
</evidence>
<keyword evidence="9 15" id="KW-0067">ATP-binding</keyword>
<dbReference type="RefSeq" id="WP_143126144.1">
    <property type="nucleotide sequence ID" value="NZ_VJMG01000045.1"/>
</dbReference>
<feature type="transmembrane region" description="Helical" evidence="15">
    <location>
        <begin position="144"/>
        <end position="162"/>
    </location>
</feature>
<evidence type="ECO:0000256" key="5">
    <source>
        <dbReference type="ARBA" id="ARBA00022553"/>
    </source>
</evidence>
<dbReference type="PRINTS" id="PR00943">
    <property type="entry name" value="CUATPASE"/>
</dbReference>
<evidence type="ECO:0000256" key="12">
    <source>
        <dbReference type="ARBA" id="ARBA00022989"/>
    </source>
</evidence>
<dbReference type="GO" id="GO:0005507">
    <property type="term" value="F:copper ion binding"/>
    <property type="evidence" value="ECO:0007669"/>
    <property type="project" value="TreeGrafter"/>
</dbReference>
<evidence type="ECO:0000313" key="18">
    <source>
        <dbReference type="Proteomes" id="UP000316801"/>
    </source>
</evidence>
<feature type="transmembrane region" description="Helical" evidence="15">
    <location>
        <begin position="206"/>
        <end position="224"/>
    </location>
</feature>